<dbReference type="GO" id="GO:0030155">
    <property type="term" value="P:regulation of cell adhesion"/>
    <property type="evidence" value="ECO:0007669"/>
    <property type="project" value="Ensembl"/>
</dbReference>
<dbReference type="Ensembl" id="ENSMMMT00000010753.1">
    <property type="protein sequence ID" value="ENSMMMP00000009420.1"/>
    <property type="gene ID" value="ENSMMMG00000008393.1"/>
</dbReference>
<dbReference type="AlphaFoldDB" id="A0A8C5Z4D4"/>
<keyword evidence="5" id="KW-1185">Reference proteome</keyword>
<dbReference type="InterPro" id="IPR010740">
    <property type="entry name" value="Endomucin"/>
</dbReference>
<dbReference type="PANTHER" id="PTHR15869:SF0">
    <property type="entry name" value="ENDOMUCIN"/>
    <property type="match status" value="1"/>
</dbReference>
<keyword evidence="3" id="KW-0732">Signal</keyword>
<name>A0A8C5Z4D4_MARMA</name>
<organism evidence="4 5">
    <name type="scientific">Marmota marmota marmota</name>
    <name type="common">Alpine marmot</name>
    <dbReference type="NCBI Taxonomy" id="9994"/>
    <lineage>
        <taxon>Eukaryota</taxon>
        <taxon>Metazoa</taxon>
        <taxon>Chordata</taxon>
        <taxon>Craniata</taxon>
        <taxon>Vertebrata</taxon>
        <taxon>Euteleostomi</taxon>
        <taxon>Mammalia</taxon>
        <taxon>Eutheria</taxon>
        <taxon>Euarchontoglires</taxon>
        <taxon>Glires</taxon>
        <taxon>Rodentia</taxon>
        <taxon>Sciuromorpha</taxon>
        <taxon>Sciuridae</taxon>
        <taxon>Xerinae</taxon>
        <taxon>Marmotini</taxon>
        <taxon>Marmota</taxon>
    </lineage>
</organism>
<dbReference type="GO" id="GO:0005886">
    <property type="term" value="C:plasma membrane"/>
    <property type="evidence" value="ECO:0007669"/>
    <property type="project" value="Ensembl"/>
</dbReference>
<dbReference type="Proteomes" id="UP000694407">
    <property type="component" value="Unplaced"/>
</dbReference>
<protein>
    <submittedName>
        <fullName evidence="4">Endomucin</fullName>
    </submittedName>
</protein>
<evidence type="ECO:0000256" key="2">
    <source>
        <dbReference type="SAM" id="Phobius"/>
    </source>
</evidence>
<feature type="chain" id="PRO_5034281098" evidence="3">
    <location>
        <begin position="19"/>
        <end position="261"/>
    </location>
</feature>
<keyword evidence="2" id="KW-0472">Membrane</keyword>
<evidence type="ECO:0000256" key="1">
    <source>
        <dbReference type="SAM" id="MobiDB-lite"/>
    </source>
</evidence>
<feature type="transmembrane region" description="Helical" evidence="2">
    <location>
        <begin position="191"/>
        <end position="213"/>
    </location>
</feature>
<gene>
    <name evidence="4" type="primary">EMCN</name>
</gene>
<keyword evidence="2" id="KW-1133">Transmembrane helix</keyword>
<feature type="signal peptide" evidence="3">
    <location>
        <begin position="1"/>
        <end position="18"/>
    </location>
</feature>
<reference evidence="4" key="1">
    <citation type="submission" date="2025-08" db="UniProtKB">
        <authorList>
            <consortium name="Ensembl"/>
        </authorList>
    </citation>
    <scope>IDENTIFICATION</scope>
</reference>
<reference evidence="4" key="2">
    <citation type="submission" date="2025-09" db="UniProtKB">
        <authorList>
            <consortium name="Ensembl"/>
        </authorList>
    </citation>
    <scope>IDENTIFICATION</scope>
</reference>
<keyword evidence="2" id="KW-0812">Transmembrane</keyword>
<dbReference type="GO" id="GO:0030246">
    <property type="term" value="F:carbohydrate binding"/>
    <property type="evidence" value="ECO:0007669"/>
    <property type="project" value="Ensembl"/>
</dbReference>
<sequence>MQLLQVTTLFLLFSLCSCEIIPVVSGASTNTSSTTISLPITTVVTTNSTLSTTTDILFHKTTSKGAINNELLNTSLVPATVASSTPVKNEVGTPIQNVTSSEFITKKGTVSNLPLSNVTSTTQSSQHKTENQSSIKTSEIPVYIHETDTSPSKTTTVSSSLITTPRYISPQGTEDEKYANPSPTSPSYSSIILPVVIALIVLTLSVFVLVGLYRMFWKTDPGTPENGNDQPQSDKESVKLLTVKTISNESGEHSAQGKSKN</sequence>
<dbReference type="Pfam" id="PF07010">
    <property type="entry name" value="Endomucin"/>
    <property type="match status" value="1"/>
</dbReference>
<evidence type="ECO:0000313" key="5">
    <source>
        <dbReference type="Proteomes" id="UP000694407"/>
    </source>
</evidence>
<dbReference type="PANTHER" id="PTHR15869">
    <property type="entry name" value="ENDOMUCIN-RELATED"/>
    <property type="match status" value="1"/>
</dbReference>
<dbReference type="GO" id="GO:0061484">
    <property type="term" value="P:hematopoietic stem cell homeostasis"/>
    <property type="evidence" value="ECO:0007669"/>
    <property type="project" value="Ensembl"/>
</dbReference>
<dbReference type="GO" id="GO:0098609">
    <property type="term" value="P:cell-cell adhesion"/>
    <property type="evidence" value="ECO:0007669"/>
    <property type="project" value="Ensembl"/>
</dbReference>
<evidence type="ECO:0000313" key="4">
    <source>
        <dbReference type="Ensembl" id="ENSMMMP00000009420.1"/>
    </source>
</evidence>
<accession>A0A8C5Z4D4</accession>
<proteinExistence type="predicted"/>
<dbReference type="GO" id="GO:0001525">
    <property type="term" value="P:angiogenesis"/>
    <property type="evidence" value="ECO:0007669"/>
    <property type="project" value="Ensembl"/>
</dbReference>
<evidence type="ECO:0000256" key="3">
    <source>
        <dbReference type="SAM" id="SignalP"/>
    </source>
</evidence>
<feature type="region of interest" description="Disordered" evidence="1">
    <location>
        <begin position="115"/>
        <end position="186"/>
    </location>
</feature>
<feature type="compositionally biased region" description="Low complexity" evidence="1">
    <location>
        <begin position="149"/>
        <end position="160"/>
    </location>
</feature>
<feature type="compositionally biased region" description="Polar residues" evidence="1">
    <location>
        <begin position="115"/>
        <end position="137"/>
    </location>
</feature>
<dbReference type="GeneTree" id="ENSGT00390000012139"/>